<dbReference type="Proteomes" id="UP000465124">
    <property type="component" value="Segment"/>
</dbReference>
<reference evidence="2" key="1">
    <citation type="submission" date="2019-12" db="EMBL/GenBank/DDBJ databases">
        <authorList>
            <person name="Olsen N.S."/>
            <person name="Junco L.M.F."/>
            <person name="Kot W."/>
            <person name="Hansen L.H."/>
        </authorList>
    </citation>
    <scope>NUCLEOTIDE SEQUENCE [LARGE SCALE GENOMIC DNA]</scope>
</reference>
<keyword evidence="2" id="KW-1185">Reference proteome</keyword>
<gene>
    <name evidence="1" type="ORF">muut_128</name>
</gene>
<dbReference type="EMBL" id="MN850573">
    <property type="protein sequence ID" value="QHR65925.1"/>
    <property type="molecule type" value="Genomic_DNA"/>
</dbReference>
<evidence type="ECO:0000313" key="1">
    <source>
        <dbReference type="EMBL" id="QHR65925.1"/>
    </source>
</evidence>
<protein>
    <submittedName>
        <fullName evidence="1">Uncharacterized protein</fullName>
    </submittedName>
</protein>
<proteinExistence type="predicted"/>
<sequence length="89" mass="9878">MKISLDVAIKAIESGYTLVKDDKAKTVHHVNKETGESMITYKTAYFLQSVADPRVQRQVTAAIAKKLCALQGTSFNEIAPCFDWSSLKK</sequence>
<name>A0A6B9WQH8_9CAUD</name>
<organism evidence="1 2">
    <name type="scientific">Escherichia phage muut</name>
    <dbReference type="NCBI Taxonomy" id="2696426"/>
    <lineage>
        <taxon>Viruses</taxon>
        <taxon>Duplodnaviria</taxon>
        <taxon>Heunggongvirae</taxon>
        <taxon>Uroviricota</taxon>
        <taxon>Caudoviricetes</taxon>
        <taxon>Stephanstirmvirinae</taxon>
        <taxon>Justusliebigvirus</taxon>
        <taxon>Justusliebigvirus muut</taxon>
    </lineage>
</organism>
<evidence type="ECO:0000313" key="2">
    <source>
        <dbReference type="Proteomes" id="UP000465124"/>
    </source>
</evidence>
<accession>A0A6B9WQH8</accession>